<evidence type="ECO:0000256" key="2">
    <source>
        <dbReference type="SAM" id="Coils"/>
    </source>
</evidence>
<dbReference type="Gene3D" id="3.80.10.10">
    <property type="entry name" value="Ribonuclease Inhibitor"/>
    <property type="match status" value="1"/>
</dbReference>
<protein>
    <submittedName>
        <fullName evidence="3">Uncharacterized protein</fullName>
    </submittedName>
</protein>
<sequence>MSINAVLEEHARQIEALVAANRALEEKHQAQVEQQQAQVDEVKAECREKYESLERRCGVLEARCGSLERSIQVLKKDVDWTYKAPDIPRSHWIEQGHDEEYADNMERFLYEIKFEAEYIRNESGDHYCSECLNNKNAPTIILHDDALLPHFKEFANAIQVTTSDIEIAIENIELNPSALGILFPSMEGKASDFWMGSILFSAENVAECYEIIAASIRNHHTLRWLAWVDNRISSDKQAELLIESIIDNRSINTLTLNNCFNQSDINGCRALATLLTCGRPFVALSFSRNSLSGIEDVAAALATNPQLETLRIGDNQLSDSDAGLIAEALKQNTNLQELCLLGNNSITSAGFEKILEVIYEPSSFDAVESCNHTCYIDCIEQK</sequence>
<dbReference type="SMART" id="SM00368">
    <property type="entry name" value="LRR_RI"/>
    <property type="match status" value="2"/>
</dbReference>
<name>K0R0Z8_THAOC</name>
<accession>K0R0Z8</accession>
<dbReference type="EMBL" id="AGNL01048098">
    <property type="protein sequence ID" value="EJK45968.1"/>
    <property type="molecule type" value="Genomic_DNA"/>
</dbReference>
<evidence type="ECO:0000313" key="4">
    <source>
        <dbReference type="Proteomes" id="UP000266841"/>
    </source>
</evidence>
<dbReference type="OMA" id="NESGDHY"/>
<evidence type="ECO:0000313" key="3">
    <source>
        <dbReference type="EMBL" id="EJK45968.1"/>
    </source>
</evidence>
<keyword evidence="1" id="KW-0677">Repeat</keyword>
<organism evidence="3 4">
    <name type="scientific">Thalassiosira oceanica</name>
    <name type="common">Marine diatom</name>
    <dbReference type="NCBI Taxonomy" id="159749"/>
    <lineage>
        <taxon>Eukaryota</taxon>
        <taxon>Sar</taxon>
        <taxon>Stramenopiles</taxon>
        <taxon>Ochrophyta</taxon>
        <taxon>Bacillariophyta</taxon>
        <taxon>Coscinodiscophyceae</taxon>
        <taxon>Thalassiosirophycidae</taxon>
        <taxon>Thalassiosirales</taxon>
        <taxon>Thalassiosiraceae</taxon>
        <taxon>Thalassiosira</taxon>
    </lineage>
</organism>
<gene>
    <name evidence="3" type="ORF">THAOC_35391</name>
</gene>
<proteinExistence type="predicted"/>
<dbReference type="AlphaFoldDB" id="K0R0Z8"/>
<feature type="coiled-coil region" evidence="2">
    <location>
        <begin position="7"/>
        <end position="70"/>
    </location>
</feature>
<dbReference type="eggNOG" id="ENOG502S6XN">
    <property type="taxonomic scope" value="Eukaryota"/>
</dbReference>
<dbReference type="InterPro" id="IPR052201">
    <property type="entry name" value="LRR-containing_regulator"/>
</dbReference>
<comment type="caution">
    <text evidence="3">The sequence shown here is derived from an EMBL/GenBank/DDBJ whole genome shotgun (WGS) entry which is preliminary data.</text>
</comment>
<dbReference type="OrthoDB" id="10034042at2759"/>
<dbReference type="InterPro" id="IPR032675">
    <property type="entry name" value="LRR_dom_sf"/>
</dbReference>
<dbReference type="Proteomes" id="UP000266841">
    <property type="component" value="Unassembled WGS sequence"/>
</dbReference>
<keyword evidence="4" id="KW-1185">Reference proteome</keyword>
<dbReference type="PANTHER" id="PTHR24111">
    <property type="entry name" value="LEUCINE-RICH REPEAT-CONTAINING PROTEIN 34"/>
    <property type="match status" value="1"/>
</dbReference>
<dbReference type="SUPFAM" id="SSF52047">
    <property type="entry name" value="RNI-like"/>
    <property type="match status" value="1"/>
</dbReference>
<evidence type="ECO:0000256" key="1">
    <source>
        <dbReference type="ARBA" id="ARBA00022737"/>
    </source>
</evidence>
<keyword evidence="2" id="KW-0175">Coiled coil</keyword>
<dbReference type="PANTHER" id="PTHR24111:SF3">
    <property type="entry name" value="LEUCINE-RICH REPEAT-CONTAINING PROTEIN 73"/>
    <property type="match status" value="1"/>
</dbReference>
<reference evidence="3 4" key="1">
    <citation type="journal article" date="2012" name="Genome Biol.">
        <title>Genome and low-iron response of an oceanic diatom adapted to chronic iron limitation.</title>
        <authorList>
            <person name="Lommer M."/>
            <person name="Specht M."/>
            <person name="Roy A.S."/>
            <person name="Kraemer L."/>
            <person name="Andreson R."/>
            <person name="Gutowska M.A."/>
            <person name="Wolf J."/>
            <person name="Bergner S.V."/>
            <person name="Schilhabel M.B."/>
            <person name="Klostermeier U.C."/>
            <person name="Beiko R.G."/>
            <person name="Rosenstiel P."/>
            <person name="Hippler M."/>
            <person name="Laroche J."/>
        </authorList>
    </citation>
    <scope>NUCLEOTIDE SEQUENCE [LARGE SCALE GENOMIC DNA]</scope>
    <source>
        <strain evidence="3 4">CCMP1005</strain>
    </source>
</reference>